<dbReference type="InterPro" id="IPR001303">
    <property type="entry name" value="Aldolase_II/adducin_N"/>
</dbReference>
<organism evidence="15 16">
    <name type="scientific">Candidatus Pullichristensenella excrementigallinarum</name>
    <dbReference type="NCBI Taxonomy" id="2840907"/>
    <lineage>
        <taxon>Bacteria</taxon>
        <taxon>Bacillati</taxon>
        <taxon>Bacillota</taxon>
        <taxon>Clostridia</taxon>
        <taxon>Candidatus Pullichristensenella</taxon>
    </lineage>
</organism>
<comment type="pathway">
    <text evidence="12">Carbohydrate degradation; L-arabinose degradation via L-ribulose; D-xylulose 5-phosphate from L-arabinose (bacterial route): step 3/3.</text>
</comment>
<dbReference type="GO" id="GO:0016832">
    <property type="term" value="F:aldehyde-lyase activity"/>
    <property type="evidence" value="ECO:0007669"/>
    <property type="project" value="TreeGrafter"/>
</dbReference>
<evidence type="ECO:0000313" key="15">
    <source>
        <dbReference type="EMBL" id="HIU33207.1"/>
    </source>
</evidence>
<proteinExistence type="inferred from homology"/>
<evidence type="ECO:0000256" key="6">
    <source>
        <dbReference type="ARBA" id="ARBA00022833"/>
    </source>
</evidence>
<dbReference type="Pfam" id="PF00596">
    <property type="entry name" value="Aldolase_II"/>
    <property type="match status" value="1"/>
</dbReference>
<evidence type="ECO:0000256" key="4">
    <source>
        <dbReference type="ARBA" id="ARBA00013186"/>
    </source>
</evidence>
<gene>
    <name evidence="15" type="ORF">IAB02_01465</name>
</gene>
<dbReference type="NCBIfam" id="NF009003">
    <property type="entry name" value="PRK12348.1"/>
    <property type="match status" value="1"/>
</dbReference>
<evidence type="ECO:0000256" key="11">
    <source>
        <dbReference type="ARBA" id="ARBA00053542"/>
    </source>
</evidence>
<dbReference type="NCBIfam" id="NF006047">
    <property type="entry name" value="PRK08193.1"/>
    <property type="match status" value="1"/>
</dbReference>
<dbReference type="SMART" id="SM01007">
    <property type="entry name" value="Aldolase_II"/>
    <property type="match status" value="1"/>
</dbReference>
<dbReference type="PANTHER" id="PTHR22789:SF8">
    <property type="entry name" value="L-RIBULOSE-5-PHOSPHATE 4-EPIMERASE SGBE"/>
    <property type="match status" value="1"/>
</dbReference>
<keyword evidence="5" id="KW-0479">Metal-binding</keyword>
<evidence type="ECO:0000256" key="7">
    <source>
        <dbReference type="ARBA" id="ARBA00022935"/>
    </source>
</evidence>
<evidence type="ECO:0000256" key="3">
    <source>
        <dbReference type="ARBA" id="ARBA00010037"/>
    </source>
</evidence>
<accession>A0A9D1LC25</accession>
<keyword evidence="6" id="KW-0862">Zinc</keyword>
<dbReference type="InterPro" id="IPR036409">
    <property type="entry name" value="Aldolase_II/adducin_N_sf"/>
</dbReference>
<evidence type="ECO:0000256" key="12">
    <source>
        <dbReference type="ARBA" id="ARBA00060520"/>
    </source>
</evidence>
<reference evidence="15" key="2">
    <citation type="journal article" date="2021" name="PeerJ">
        <title>Extensive microbial diversity within the chicken gut microbiome revealed by metagenomics and culture.</title>
        <authorList>
            <person name="Gilroy R."/>
            <person name="Ravi A."/>
            <person name="Getino M."/>
            <person name="Pursley I."/>
            <person name="Horton D.L."/>
            <person name="Alikhan N.F."/>
            <person name="Baker D."/>
            <person name="Gharbi K."/>
            <person name="Hall N."/>
            <person name="Watson M."/>
            <person name="Adriaenssens E.M."/>
            <person name="Foster-Nyarko E."/>
            <person name="Jarju S."/>
            <person name="Secka A."/>
            <person name="Antonio M."/>
            <person name="Oren A."/>
            <person name="Chaudhuri R.R."/>
            <person name="La Ragione R."/>
            <person name="Hildebrand F."/>
            <person name="Pallen M.J."/>
        </authorList>
    </citation>
    <scope>NUCLEOTIDE SEQUENCE</scope>
    <source>
        <strain evidence="15">ChiHcec3-11533</strain>
    </source>
</reference>
<comment type="caution">
    <text evidence="15">The sequence shown here is derived from an EMBL/GenBank/DDBJ whole genome shotgun (WGS) entry which is preliminary data.</text>
</comment>
<dbReference type="GO" id="GO:0019568">
    <property type="term" value="P:arabinose catabolic process"/>
    <property type="evidence" value="ECO:0007669"/>
    <property type="project" value="UniProtKB-KW"/>
</dbReference>
<evidence type="ECO:0000256" key="8">
    <source>
        <dbReference type="ARBA" id="ARBA00023235"/>
    </source>
</evidence>
<dbReference type="AlphaFoldDB" id="A0A9D1LC25"/>
<comment type="function">
    <text evidence="11">Involved in the degradation of L-arabinose. Catalyzes the interconversion of L-ribulose 5-phosphate (LRu5P) and D-xylulose 5-phosphate (D-Xu5P) via a retroaldol/aldol mechanism (carbon-carbon bond cleavage analogous to a class II aldolase reaction).</text>
</comment>
<dbReference type="Proteomes" id="UP000824072">
    <property type="component" value="Unassembled WGS sequence"/>
</dbReference>
<evidence type="ECO:0000259" key="14">
    <source>
        <dbReference type="SMART" id="SM01007"/>
    </source>
</evidence>
<evidence type="ECO:0000256" key="2">
    <source>
        <dbReference type="ARBA" id="ARBA00001947"/>
    </source>
</evidence>
<keyword evidence="8" id="KW-0413">Isomerase</keyword>
<evidence type="ECO:0000313" key="16">
    <source>
        <dbReference type="Proteomes" id="UP000824072"/>
    </source>
</evidence>
<evidence type="ECO:0000256" key="5">
    <source>
        <dbReference type="ARBA" id="ARBA00022723"/>
    </source>
</evidence>
<feature type="domain" description="Class II aldolase/adducin N-terminal" evidence="14">
    <location>
        <begin position="6"/>
        <end position="195"/>
    </location>
</feature>
<evidence type="ECO:0000256" key="1">
    <source>
        <dbReference type="ARBA" id="ARBA00001726"/>
    </source>
</evidence>
<name>A0A9D1LC25_9FIRM</name>
<reference evidence="15" key="1">
    <citation type="submission" date="2020-10" db="EMBL/GenBank/DDBJ databases">
        <authorList>
            <person name="Gilroy R."/>
        </authorList>
    </citation>
    <scope>NUCLEOTIDE SEQUENCE</scope>
    <source>
        <strain evidence="15">ChiHcec3-11533</strain>
    </source>
</reference>
<sequence length="229" mass="25032">MANLQKEVYDANMELVRRNLIIYTWGNVSGIDREQGIVAIKPSGVEYDELTPEMIVLVSLETGKVLEGTLRPSSDTPTHLKLYRAFPEIGGVTHTHSTCATAWAQAGLPIPCMGTTHADYFHGDIPVTRFLTPQETEEAYEGNTGTVIIEAFQGKNPIHTPGVLCAGHGPFTWGKTPAQSVYHAVVLEEVAKMGLMARSLQPGLGALPQHISDKHFLRKHGPNAYYGQN</sequence>
<keyword evidence="7" id="KW-0054">Arabinose catabolism</keyword>
<protein>
    <recommendedName>
        <fullName evidence="13">L-ribulose-5-phosphate 4-epimerase</fullName>
        <ecNumber evidence="4">5.1.3.4</ecNumber>
    </recommendedName>
    <alternativeName>
        <fullName evidence="10">Phosphoribulose isomerase</fullName>
    </alternativeName>
</protein>
<evidence type="ECO:0000256" key="9">
    <source>
        <dbReference type="ARBA" id="ARBA00023277"/>
    </source>
</evidence>
<dbReference type="InterPro" id="IPR050197">
    <property type="entry name" value="Aldolase_class_II_sugar_metab"/>
</dbReference>
<dbReference type="EMBL" id="DVMU01000035">
    <property type="protein sequence ID" value="HIU33207.1"/>
    <property type="molecule type" value="Genomic_DNA"/>
</dbReference>
<dbReference type="GO" id="GO:0005829">
    <property type="term" value="C:cytosol"/>
    <property type="evidence" value="ECO:0007669"/>
    <property type="project" value="TreeGrafter"/>
</dbReference>
<dbReference type="Gene3D" id="3.40.225.10">
    <property type="entry name" value="Class II aldolase/adducin N-terminal domain"/>
    <property type="match status" value="1"/>
</dbReference>
<dbReference type="GO" id="GO:0046872">
    <property type="term" value="F:metal ion binding"/>
    <property type="evidence" value="ECO:0007669"/>
    <property type="project" value="UniProtKB-KW"/>
</dbReference>
<evidence type="ECO:0000256" key="10">
    <source>
        <dbReference type="ARBA" id="ARBA00032206"/>
    </source>
</evidence>
<comment type="catalytic activity">
    <reaction evidence="1">
        <text>L-ribulose 5-phosphate = D-xylulose 5-phosphate</text>
        <dbReference type="Rhea" id="RHEA:22368"/>
        <dbReference type="ChEBI" id="CHEBI:57737"/>
        <dbReference type="ChEBI" id="CHEBI:58226"/>
        <dbReference type="EC" id="5.1.3.4"/>
    </reaction>
</comment>
<dbReference type="PANTHER" id="PTHR22789">
    <property type="entry name" value="FUCULOSE PHOSPHATE ALDOLASE"/>
    <property type="match status" value="1"/>
</dbReference>
<dbReference type="FunFam" id="3.40.225.10:FF:000001">
    <property type="entry name" value="L-ribulose-5-phosphate 4-epimerase UlaF"/>
    <property type="match status" value="1"/>
</dbReference>
<keyword evidence="9" id="KW-0119">Carbohydrate metabolism</keyword>
<evidence type="ECO:0000256" key="13">
    <source>
        <dbReference type="ARBA" id="ARBA00074961"/>
    </source>
</evidence>
<dbReference type="GO" id="GO:0008742">
    <property type="term" value="F:L-ribulose-phosphate 4-epimerase activity"/>
    <property type="evidence" value="ECO:0007669"/>
    <property type="project" value="UniProtKB-EC"/>
</dbReference>
<comment type="similarity">
    <text evidence="3">Belongs to the aldolase class II family. AraD/FucA subfamily.</text>
</comment>
<comment type="cofactor">
    <cofactor evidence="2">
        <name>Zn(2+)</name>
        <dbReference type="ChEBI" id="CHEBI:29105"/>
    </cofactor>
</comment>
<dbReference type="SUPFAM" id="SSF53639">
    <property type="entry name" value="AraD/HMP-PK domain-like"/>
    <property type="match status" value="1"/>
</dbReference>
<dbReference type="EC" id="5.1.3.4" evidence="4"/>